<sequence length="47" mass="5686">MPAARRSRWLNPTFYGRIGRGADYQMKPGWSCRRRDESEVWKVSRRD</sequence>
<reference evidence="1" key="2">
    <citation type="journal article" date="2015" name="Data Brief">
        <title>Shoot transcriptome of the giant reed, Arundo donax.</title>
        <authorList>
            <person name="Barrero R.A."/>
            <person name="Guerrero F.D."/>
            <person name="Moolhuijzen P."/>
            <person name="Goolsby J.A."/>
            <person name="Tidwell J."/>
            <person name="Bellgard S.E."/>
            <person name="Bellgard M.I."/>
        </authorList>
    </citation>
    <scope>NUCLEOTIDE SEQUENCE</scope>
    <source>
        <tissue evidence="1">Shoot tissue taken approximately 20 cm above the soil surface</tissue>
    </source>
</reference>
<proteinExistence type="predicted"/>
<dbReference type="EMBL" id="GBRH01162267">
    <property type="protein sequence ID" value="JAE35629.1"/>
    <property type="molecule type" value="Transcribed_RNA"/>
</dbReference>
<accession>A0A0A9HIK9</accession>
<evidence type="ECO:0000313" key="1">
    <source>
        <dbReference type="EMBL" id="JAE35629.1"/>
    </source>
</evidence>
<name>A0A0A9HIK9_ARUDO</name>
<reference evidence="1" key="1">
    <citation type="submission" date="2014-09" db="EMBL/GenBank/DDBJ databases">
        <authorList>
            <person name="Magalhaes I.L.F."/>
            <person name="Oliveira U."/>
            <person name="Santos F.R."/>
            <person name="Vidigal T.H.D.A."/>
            <person name="Brescovit A.D."/>
            <person name="Santos A.J."/>
        </authorList>
    </citation>
    <scope>NUCLEOTIDE SEQUENCE</scope>
    <source>
        <tissue evidence="1">Shoot tissue taken approximately 20 cm above the soil surface</tissue>
    </source>
</reference>
<dbReference type="AlphaFoldDB" id="A0A0A9HIK9"/>
<protein>
    <submittedName>
        <fullName evidence="1">Uncharacterized protein</fullName>
    </submittedName>
</protein>
<organism evidence="1">
    <name type="scientific">Arundo donax</name>
    <name type="common">Giant reed</name>
    <name type="synonym">Donax arundinaceus</name>
    <dbReference type="NCBI Taxonomy" id="35708"/>
    <lineage>
        <taxon>Eukaryota</taxon>
        <taxon>Viridiplantae</taxon>
        <taxon>Streptophyta</taxon>
        <taxon>Embryophyta</taxon>
        <taxon>Tracheophyta</taxon>
        <taxon>Spermatophyta</taxon>
        <taxon>Magnoliopsida</taxon>
        <taxon>Liliopsida</taxon>
        <taxon>Poales</taxon>
        <taxon>Poaceae</taxon>
        <taxon>PACMAD clade</taxon>
        <taxon>Arundinoideae</taxon>
        <taxon>Arundineae</taxon>
        <taxon>Arundo</taxon>
    </lineage>
</organism>